<comment type="similarity">
    <text evidence="5">Belongs to the TIM14 family.</text>
</comment>
<keyword evidence="9" id="KW-1185">Reference proteome</keyword>
<dbReference type="PANTHER" id="PTHR12763">
    <property type="match status" value="1"/>
</dbReference>
<keyword evidence="4 6" id="KW-0472">Membrane</keyword>
<feature type="transmembrane region" description="Helical" evidence="6">
    <location>
        <begin position="40"/>
        <end position="69"/>
    </location>
</feature>
<evidence type="ECO:0000256" key="5">
    <source>
        <dbReference type="ARBA" id="ARBA00038105"/>
    </source>
</evidence>
<dbReference type="CDD" id="cd06257">
    <property type="entry name" value="DnaJ"/>
    <property type="match status" value="1"/>
</dbReference>
<evidence type="ECO:0000313" key="8">
    <source>
        <dbReference type="EMBL" id="EKF43775.1"/>
    </source>
</evidence>
<evidence type="ECO:0000256" key="6">
    <source>
        <dbReference type="SAM" id="Phobius"/>
    </source>
</evidence>
<comment type="caution">
    <text evidence="8">The sequence shown here is derived from an EMBL/GenBank/DDBJ whole genome shotgun (WGS) entry which is preliminary data.</text>
</comment>
<dbReference type="InterPro" id="IPR036869">
    <property type="entry name" value="J_dom_sf"/>
</dbReference>
<dbReference type="RefSeq" id="WP_009755910.1">
    <property type="nucleotide sequence ID" value="NZ_AMSI01000002.1"/>
</dbReference>
<dbReference type="InterPro" id="IPR001623">
    <property type="entry name" value="DnaJ_domain"/>
</dbReference>
<keyword evidence="8" id="KW-0346">Stress response</keyword>
<dbReference type="PRINTS" id="PR00625">
    <property type="entry name" value="JDOMAIN"/>
</dbReference>
<comment type="subcellular location">
    <subcellularLocation>
        <location evidence="1">Membrane</location>
        <topology evidence="1">Single-pass membrane protein</topology>
    </subcellularLocation>
</comment>
<keyword evidence="2 6" id="KW-0812">Transmembrane</keyword>
<dbReference type="Gene3D" id="1.10.287.110">
    <property type="entry name" value="DnaJ domain"/>
    <property type="match status" value="1"/>
</dbReference>
<accession>K2NWT6</accession>
<gene>
    <name evidence="8" type="ORF">NA8A_03145</name>
</gene>
<sequence length="231" mass="24792">MIYPFVFFAIVLLLLIAAMGFLKADARALAGSLRLIGPLIVGAVGVVMMIAGRAGLGGMLLSAAVAWFGSGRMRRHAGRSRGQKSQVRSAALEMMLDHDSGRLSGLVLAGRHEGKQLGEMSLAELLDLHAELATDEESLRLLEAYLDGEFPVWRDGSKADADRGQGAAAGSGPMTEEEAYEILGLERGATVAQIRKAHRRLMQRVHPDMGGNSFLAARINQARDVLLANHH</sequence>
<dbReference type="GO" id="GO:0016020">
    <property type="term" value="C:membrane"/>
    <property type="evidence" value="ECO:0007669"/>
    <property type="project" value="UniProtKB-SubCell"/>
</dbReference>
<keyword evidence="3 6" id="KW-1133">Transmembrane helix</keyword>
<evidence type="ECO:0000256" key="4">
    <source>
        <dbReference type="ARBA" id="ARBA00023136"/>
    </source>
</evidence>
<evidence type="ECO:0000256" key="2">
    <source>
        <dbReference type="ARBA" id="ARBA00022692"/>
    </source>
</evidence>
<feature type="domain" description="J" evidence="7">
    <location>
        <begin position="178"/>
        <end position="231"/>
    </location>
</feature>
<reference evidence="8 9" key="1">
    <citation type="journal article" date="2012" name="J. Bacteriol.">
        <title>Genome Sequence of Nitratireductor indicus Type Strain C115.</title>
        <authorList>
            <person name="Lai Q."/>
            <person name="Li G."/>
            <person name="Yu Z."/>
            <person name="Shao Z."/>
        </authorList>
    </citation>
    <scope>NUCLEOTIDE SEQUENCE [LARGE SCALE GENOMIC DNA]</scope>
    <source>
        <strain evidence="8 9">C115</strain>
    </source>
</reference>
<evidence type="ECO:0000256" key="3">
    <source>
        <dbReference type="ARBA" id="ARBA00022989"/>
    </source>
</evidence>
<evidence type="ECO:0000259" key="7">
    <source>
        <dbReference type="PROSITE" id="PS50076"/>
    </source>
</evidence>
<dbReference type="Pfam" id="PF00226">
    <property type="entry name" value="DnaJ"/>
    <property type="match status" value="1"/>
</dbReference>
<proteinExistence type="inferred from homology"/>
<organism evidence="8 9">
    <name type="scientific">Nitratireductor indicus C115</name>
    <dbReference type="NCBI Taxonomy" id="1231190"/>
    <lineage>
        <taxon>Bacteria</taxon>
        <taxon>Pseudomonadati</taxon>
        <taxon>Pseudomonadota</taxon>
        <taxon>Alphaproteobacteria</taxon>
        <taxon>Hyphomicrobiales</taxon>
        <taxon>Phyllobacteriaceae</taxon>
        <taxon>Nitratireductor</taxon>
    </lineage>
</organism>
<evidence type="ECO:0000313" key="9">
    <source>
        <dbReference type="Proteomes" id="UP000007374"/>
    </source>
</evidence>
<protein>
    <submittedName>
        <fullName evidence="8">Heat shock protein</fullName>
    </submittedName>
</protein>
<dbReference type="eggNOG" id="COG2214">
    <property type="taxonomic scope" value="Bacteria"/>
</dbReference>
<dbReference type="OrthoDB" id="9811070at2"/>
<dbReference type="PROSITE" id="PS50076">
    <property type="entry name" value="DNAJ_2"/>
    <property type="match status" value="1"/>
</dbReference>
<dbReference type="SUPFAM" id="SSF46565">
    <property type="entry name" value="Chaperone J-domain"/>
    <property type="match status" value="1"/>
</dbReference>
<dbReference type="SMART" id="SM00271">
    <property type="entry name" value="DnaJ"/>
    <property type="match status" value="1"/>
</dbReference>
<dbReference type="EMBL" id="AMSI01000002">
    <property type="protein sequence ID" value="EKF43775.1"/>
    <property type="molecule type" value="Genomic_DNA"/>
</dbReference>
<dbReference type="PATRIC" id="fig|1231190.3.peg.662"/>
<dbReference type="PANTHER" id="PTHR12763:SF28">
    <property type="entry name" value="GEO10507P1-RELATED"/>
    <property type="match status" value="1"/>
</dbReference>
<dbReference type="Proteomes" id="UP000007374">
    <property type="component" value="Unassembled WGS sequence"/>
</dbReference>
<dbReference type="AlphaFoldDB" id="K2NWT6"/>
<evidence type="ECO:0000256" key="1">
    <source>
        <dbReference type="ARBA" id="ARBA00004167"/>
    </source>
</evidence>
<name>K2NWT6_9HYPH</name>
<dbReference type="STRING" id="721133.SAMN05216176_101687"/>